<name>A0A6J2TPB2_DROLE</name>
<accession>A0A6J2TPB2</accession>
<feature type="compositionally biased region" description="Low complexity" evidence="1">
    <location>
        <begin position="355"/>
        <end position="376"/>
    </location>
</feature>
<dbReference type="GeneID" id="115626202"/>
<evidence type="ECO:0000313" key="2">
    <source>
        <dbReference type="Proteomes" id="UP000504634"/>
    </source>
</evidence>
<protein>
    <submittedName>
        <fullName evidence="3">Uncharacterized protein LOC115626202</fullName>
    </submittedName>
</protein>
<evidence type="ECO:0000313" key="3">
    <source>
        <dbReference type="RefSeq" id="XP_030377345.1"/>
    </source>
</evidence>
<keyword evidence="2" id="KW-1185">Reference proteome</keyword>
<dbReference type="AlphaFoldDB" id="A0A6J2TPB2"/>
<proteinExistence type="predicted"/>
<organism evidence="2 3">
    <name type="scientific">Drosophila lebanonensis</name>
    <name type="common">Fruit fly</name>
    <name type="synonym">Scaptodrosophila lebanonensis</name>
    <dbReference type="NCBI Taxonomy" id="7225"/>
    <lineage>
        <taxon>Eukaryota</taxon>
        <taxon>Metazoa</taxon>
        <taxon>Ecdysozoa</taxon>
        <taxon>Arthropoda</taxon>
        <taxon>Hexapoda</taxon>
        <taxon>Insecta</taxon>
        <taxon>Pterygota</taxon>
        <taxon>Neoptera</taxon>
        <taxon>Endopterygota</taxon>
        <taxon>Diptera</taxon>
        <taxon>Brachycera</taxon>
        <taxon>Muscomorpha</taxon>
        <taxon>Ephydroidea</taxon>
        <taxon>Drosophilidae</taxon>
        <taxon>Scaptodrosophila</taxon>
    </lineage>
</organism>
<sequence length="743" mass="80442">MEDKWRLSLNINNNLVETGAVHNAEEQLQLHRQQMAKNTCATHVEDKGGGVEAAGVLVLDSDIAIGGASAVEGASVGGGDIDKHARQLQQNGAAYAATALSPLNGDLDLAAAIGGISSSRTSMNNSTENLSYASDNYYPDDLILLDDDDVEAEEISLNSDDCVYAYRGDAADFDCIGGHQLNFGIAGGAGGLVDGDDETEFLEMDFEPDPPSELEFASGHLDDANVDVDHANLLLMQRDYNHLSGRRSTNNMLQATPTQRQLYSSPIDDLPPQEALQHQKLRLSKTFARISLNLDQIKDGSVADLDASAADDVTVQDSQAHSLPNTLYTSFGRSTSEPAAQQSPSKVTGAKPKRLSTSSSVSSKNSSSKSRSSLRSAFAPASGTGNSASFDERCYSCTDFRANVQMIQQNVDTVPMLVAHFDLNNTEETCLDCLEKEFLANTIGKAMDLSSCAKCRKQRGSSLSLYARAEQTRCRSGSPGYFDEFGGHFGAGASAASASRKSIGDGWHGSNNVNVSGRVSASGTLFNQRFISCDNNFGGMQLLKQSFSTEPELLVARLHTAHLSEEHLVQALDKLHISYNAALVQSYFQSLSAPPVRALASLKKLLLHASKQHCNHRKIKKLIELVTQNQVNVQFKEDMGNNTASAPAPAMVPVKVSDILISWSRHRDLSQLRELDKCFHRANILGKIGHIVRQAQQQELQQTKQPAASSSSLTSNMTRRALPEFLMVPQYYACGELTLTRKC</sequence>
<evidence type="ECO:0000256" key="1">
    <source>
        <dbReference type="SAM" id="MobiDB-lite"/>
    </source>
</evidence>
<dbReference type="Proteomes" id="UP000504634">
    <property type="component" value="Unplaced"/>
</dbReference>
<feature type="compositionally biased region" description="Polar residues" evidence="1">
    <location>
        <begin position="324"/>
        <end position="346"/>
    </location>
</feature>
<reference evidence="3" key="1">
    <citation type="submission" date="2025-08" db="UniProtKB">
        <authorList>
            <consortium name="RefSeq"/>
        </authorList>
    </citation>
    <scope>IDENTIFICATION</scope>
    <source>
        <strain evidence="3">11010-0011.00</strain>
        <tissue evidence="3">Whole body</tissue>
    </source>
</reference>
<dbReference type="RefSeq" id="XP_030377345.1">
    <property type="nucleotide sequence ID" value="XM_030521485.1"/>
</dbReference>
<dbReference type="OrthoDB" id="10064600at2759"/>
<gene>
    <name evidence="3" type="primary">LOC115626202</name>
</gene>
<feature type="region of interest" description="Disordered" evidence="1">
    <location>
        <begin position="324"/>
        <end position="387"/>
    </location>
</feature>